<proteinExistence type="predicted"/>
<evidence type="ECO:0000313" key="1">
    <source>
        <dbReference type="EMBL" id="SKC67977.1"/>
    </source>
</evidence>
<evidence type="ECO:0000313" key="4">
    <source>
        <dbReference type="Proteomes" id="UP000190285"/>
    </source>
</evidence>
<dbReference type="EMBL" id="FUZT01000008">
    <property type="protein sequence ID" value="SKC80088.1"/>
    <property type="molecule type" value="Genomic_DNA"/>
</dbReference>
<evidence type="ECO:0000313" key="3">
    <source>
        <dbReference type="EMBL" id="SKC80088.1"/>
    </source>
</evidence>
<gene>
    <name evidence="1" type="ORF">SAMN02194393_02118</name>
    <name evidence="2" type="ORF">SAMN02194393_02534</name>
    <name evidence="3" type="ORF">SAMN02194393_03429</name>
</gene>
<name>A0A1T5LWZ0_9FIRM</name>
<dbReference type="STRING" id="36842.SAMN02194393_02118"/>
<reference evidence="3 4" key="1">
    <citation type="submission" date="2017-02" db="EMBL/GenBank/DDBJ databases">
        <authorList>
            <person name="Peterson S.W."/>
        </authorList>
    </citation>
    <scope>NUCLEOTIDE SEQUENCE [LARGE SCALE GENOMIC DNA]</scope>
    <source>
        <strain evidence="3 4">M1</strain>
    </source>
</reference>
<dbReference type="Proteomes" id="UP000190285">
    <property type="component" value="Unassembled WGS sequence"/>
</dbReference>
<dbReference type="AlphaFoldDB" id="A0A1T5LWZ0"/>
<dbReference type="EMBL" id="FUZT01000006">
    <property type="protein sequence ID" value="SKC71913.1"/>
    <property type="molecule type" value="Genomic_DNA"/>
</dbReference>
<protein>
    <submittedName>
        <fullName evidence="3">Uncharacterized protein</fullName>
    </submittedName>
</protein>
<dbReference type="RefSeq" id="WP_170917362.1">
    <property type="nucleotide sequence ID" value="NZ_FUZT01000005.1"/>
</dbReference>
<accession>A0A1T5LWZ0</accession>
<evidence type="ECO:0000313" key="2">
    <source>
        <dbReference type="EMBL" id="SKC71913.1"/>
    </source>
</evidence>
<sequence>MKMINRKSIMEIRQEEEEKQIQMLSELYEGMADLFERVLVLEEKVATLESK</sequence>
<keyword evidence="4" id="KW-1185">Reference proteome</keyword>
<dbReference type="EMBL" id="FUZT01000005">
    <property type="protein sequence ID" value="SKC67977.1"/>
    <property type="molecule type" value="Genomic_DNA"/>
</dbReference>
<organism evidence="3 4">
    <name type="scientific">Maledivibacter halophilus</name>
    <dbReference type="NCBI Taxonomy" id="36842"/>
    <lineage>
        <taxon>Bacteria</taxon>
        <taxon>Bacillati</taxon>
        <taxon>Bacillota</taxon>
        <taxon>Clostridia</taxon>
        <taxon>Peptostreptococcales</taxon>
        <taxon>Caminicellaceae</taxon>
        <taxon>Maledivibacter</taxon>
    </lineage>
</organism>